<dbReference type="Pfam" id="PF03435">
    <property type="entry name" value="Sacchrp_dh_NADP"/>
    <property type="match status" value="1"/>
</dbReference>
<feature type="domain" description="Saccharopine dehydrogenase NADP binding" evidence="2">
    <location>
        <begin position="8"/>
        <end position="131"/>
    </location>
</feature>
<dbReference type="InterPro" id="IPR005097">
    <property type="entry name" value="Sacchrp_dh_NADP-bd"/>
</dbReference>
<dbReference type="Gene3D" id="3.40.50.720">
    <property type="entry name" value="NAD(P)-binding Rossmann-like Domain"/>
    <property type="match status" value="1"/>
</dbReference>
<gene>
    <name evidence="4" type="ORF">PCHAS_0317600</name>
    <name evidence="3" type="ORF">PCHCB_000046600</name>
</gene>
<dbReference type="InterPro" id="IPR051276">
    <property type="entry name" value="Saccharopine_DH-like_oxidrdct"/>
</dbReference>
<dbReference type="GeneID" id="3498385"/>
<dbReference type="OrthoDB" id="10268090at2759"/>
<dbReference type="PANTHER" id="PTHR12286:SF5">
    <property type="entry name" value="SACCHAROPINE DEHYDROGENASE-LIKE OXIDOREDUCTASE"/>
    <property type="match status" value="1"/>
</dbReference>
<dbReference type="RefSeq" id="XP_745263.2">
    <property type="nucleotide sequence ID" value="XM_740170.2"/>
</dbReference>
<keyword evidence="5" id="KW-1185">Reference proteome</keyword>
<evidence type="ECO:0000256" key="1">
    <source>
        <dbReference type="ARBA" id="ARBA00038048"/>
    </source>
</evidence>
<reference evidence="4 5" key="1">
    <citation type="journal article" date="2014" name="BMC Biol.">
        <title>A comprehensive evaluation of rodent malaria parasite genomes and gene expression.</title>
        <authorList>
            <person name="Otto T.D."/>
            <person name="Bohme U."/>
            <person name="Jackson A.P."/>
            <person name="Hunt M."/>
            <person name="Franke-Fayard B."/>
            <person name="Hoeijmakers W.A."/>
            <person name="Religa A.A."/>
            <person name="Robertson L."/>
            <person name="Sanders M."/>
            <person name="Ogun S.A."/>
            <person name="Cunningham D."/>
            <person name="Erhart A."/>
            <person name="Billker O."/>
            <person name="Khan S.M."/>
            <person name="Stunnenberg H.G."/>
            <person name="Langhorne J."/>
            <person name="Holder A.A."/>
            <person name="Waters A.P."/>
            <person name="Newbold C.I."/>
            <person name="Pain A."/>
            <person name="Berriman M."/>
            <person name="Janse C.J."/>
        </authorList>
    </citation>
    <scope>NUCLEOTIDE SEQUENCE [LARGE SCALE GENOMIC DNA]</scope>
    <source>
        <strain evidence="4 5">AS</strain>
    </source>
</reference>
<accession>A0A077TJ28</accession>
<reference evidence="4" key="3">
    <citation type="submission" date="2019-05" db="EMBL/GenBank/DDBJ databases">
        <authorList>
            <consortium name="Pathogen Informatics"/>
        </authorList>
    </citation>
    <scope>NUCLEOTIDE SEQUENCE</scope>
    <source>
        <strain evidence="4">AS</strain>
        <strain evidence="3 6">CB</strain>
    </source>
</reference>
<dbReference type="VEuPathDB" id="PlasmoDB:PCHAS_0317600"/>
<dbReference type="EMBL" id="LT608155">
    <property type="protein sequence ID" value="SCL98152.1"/>
    <property type="molecule type" value="Genomic_DNA"/>
</dbReference>
<protein>
    <submittedName>
        <fullName evidence="4">Saccharopine dehydrogenase, putative</fullName>
    </submittedName>
</protein>
<reference evidence="4" key="2">
    <citation type="submission" date="2014-05" db="EMBL/GenBank/DDBJ databases">
        <authorList>
            <person name="Aslett M.A."/>
            <person name="De Silva N."/>
        </authorList>
    </citation>
    <scope>NUCLEOTIDE SEQUENCE</scope>
    <source>
        <strain evidence="4">AS</strain>
    </source>
</reference>
<evidence type="ECO:0000313" key="3">
    <source>
        <dbReference type="EMBL" id="SCL98152.1"/>
    </source>
</evidence>
<dbReference type="KEGG" id="pcb:PCHAS_0317600"/>
<name>A0A077TJ28_PLACU</name>
<sequence length="429" mass="49387">MSLKQYDILLLGSTGYTGEMVLEYLLENYEIKIKTDKLKILCGVRNVNKLNNILLKIKERINVECIDKINIKECDVENYESILNCATLCKVAISTVGPYGKYGYTIVKACIDGSCDYLDACGEHDFILNVYKEYNKIAKEKELKIIHSASFISAISDLGNLIIQEEFEKKYKSACPYVRIRLSSEGSNYRTVGKATLKSYLLFKKTVGNKYNKYYLCQDGDSNSDCVKWEDKHKTQNFCYEKEFGYCFDTTYSMVEETYVLWSNYLLNYKYGKNLVIDYKQYDSDLSYFSYMIKVGLFYINSFFSNFTFIDYLLDKYVDNFHKVKTSSELKKCNWKCTIVGESENDNISNTDILKKDEQNKQVVLNFQGKNEDPGYLLTAKIMSEAAISLVENKTDLNTNFGVMSVSVGLGWTLIDRLKQAAISITIDK</sequence>
<evidence type="ECO:0000313" key="6">
    <source>
        <dbReference type="Proteomes" id="UP000195489"/>
    </source>
</evidence>
<organism evidence="4 5">
    <name type="scientific">Plasmodium chabaudi chabaudi</name>
    <dbReference type="NCBI Taxonomy" id="31271"/>
    <lineage>
        <taxon>Eukaryota</taxon>
        <taxon>Sar</taxon>
        <taxon>Alveolata</taxon>
        <taxon>Apicomplexa</taxon>
        <taxon>Aconoidasida</taxon>
        <taxon>Haemosporida</taxon>
        <taxon>Plasmodiidae</taxon>
        <taxon>Plasmodium</taxon>
        <taxon>Plasmodium (Vinckeia)</taxon>
    </lineage>
</organism>
<dbReference type="EMBL" id="LK022880">
    <property type="protein sequence ID" value="VTZ67094.1"/>
    <property type="molecule type" value="Genomic_DNA"/>
</dbReference>
<evidence type="ECO:0000259" key="2">
    <source>
        <dbReference type="Pfam" id="PF03435"/>
    </source>
</evidence>
<dbReference type="Proteomes" id="UP000195489">
    <property type="component" value="Chromosome 3"/>
</dbReference>
<comment type="similarity">
    <text evidence="1">Belongs to the saccharopine dehydrogenase family.</text>
</comment>
<dbReference type="GO" id="GO:0005811">
    <property type="term" value="C:lipid droplet"/>
    <property type="evidence" value="ECO:0007669"/>
    <property type="project" value="TreeGrafter"/>
</dbReference>
<dbReference type="GO" id="GO:0009247">
    <property type="term" value="P:glycolipid biosynthetic process"/>
    <property type="evidence" value="ECO:0007669"/>
    <property type="project" value="TreeGrafter"/>
</dbReference>
<dbReference type="PANTHER" id="PTHR12286">
    <property type="entry name" value="SACCHAROPINE DEHYDROGENASE-LIKE OXIDOREDUCTASE"/>
    <property type="match status" value="1"/>
</dbReference>
<dbReference type="InterPro" id="IPR036291">
    <property type="entry name" value="NAD(P)-bd_dom_sf"/>
</dbReference>
<proteinExistence type="inferred from homology"/>
<evidence type="ECO:0000313" key="4">
    <source>
        <dbReference type="EMBL" id="VTZ67094.1"/>
    </source>
</evidence>
<dbReference type="Proteomes" id="UP000071118">
    <property type="component" value="Chromosome 3"/>
</dbReference>
<dbReference type="GO" id="GO:0005739">
    <property type="term" value="C:mitochondrion"/>
    <property type="evidence" value="ECO:0007669"/>
    <property type="project" value="TreeGrafter"/>
</dbReference>
<evidence type="ECO:0000313" key="5">
    <source>
        <dbReference type="Proteomes" id="UP000071118"/>
    </source>
</evidence>
<dbReference type="GO" id="GO:0005886">
    <property type="term" value="C:plasma membrane"/>
    <property type="evidence" value="ECO:0007669"/>
    <property type="project" value="TreeGrafter"/>
</dbReference>
<dbReference type="SUPFAM" id="SSF51735">
    <property type="entry name" value="NAD(P)-binding Rossmann-fold domains"/>
    <property type="match status" value="1"/>
</dbReference>
<dbReference type="AlphaFoldDB" id="A0A077TJ28"/>